<gene>
    <name evidence="1" type="ORF">ACT17_02865</name>
</gene>
<dbReference type="RefSeq" id="WP_019343870.1">
    <property type="nucleotide sequence ID" value="NZ_AGSZ01000090.1"/>
</dbReference>
<sequence>MTTTNTSTPPIATPAPVGAVHLNEWQPDDDEQRFAHRWFHCAEHTTPGGLRIKAQGIQYADGSLDELAISISDNDGNSVLVDADDVKHVVEQLAAG</sequence>
<protein>
    <submittedName>
        <fullName evidence="1">Uncharacterized protein</fullName>
    </submittedName>
</protein>
<dbReference type="Proteomes" id="UP000037594">
    <property type="component" value="Unassembled WGS sequence"/>
</dbReference>
<dbReference type="EMBL" id="LFOD01000001">
    <property type="protein sequence ID" value="KMV20605.1"/>
    <property type="molecule type" value="Genomic_DNA"/>
</dbReference>
<evidence type="ECO:0000313" key="2">
    <source>
        <dbReference type="Proteomes" id="UP000037594"/>
    </source>
</evidence>
<reference evidence="1 2" key="1">
    <citation type="submission" date="2015-06" db="EMBL/GenBank/DDBJ databases">
        <title>Genome sequence of Mycobacterium conceptionense strain MLE.</title>
        <authorList>
            <person name="Greninger A.L."/>
            <person name="Cunningham G."/>
            <person name="Chiu C.Y."/>
            <person name="Miller S."/>
        </authorList>
    </citation>
    <scope>NUCLEOTIDE SEQUENCE [LARGE SCALE GENOMIC DNA]</scope>
    <source>
        <strain evidence="1 2">MLE</strain>
    </source>
</reference>
<proteinExistence type="predicted"/>
<evidence type="ECO:0000313" key="1">
    <source>
        <dbReference type="EMBL" id="KMV20605.1"/>
    </source>
</evidence>
<organism evidence="1 2">
    <name type="scientific">Mycolicibacterium conceptionense</name>
    <dbReference type="NCBI Taxonomy" id="451644"/>
    <lineage>
        <taxon>Bacteria</taxon>
        <taxon>Bacillati</taxon>
        <taxon>Actinomycetota</taxon>
        <taxon>Actinomycetes</taxon>
        <taxon>Mycobacteriales</taxon>
        <taxon>Mycobacteriaceae</taxon>
        <taxon>Mycolicibacterium</taxon>
    </lineage>
</organism>
<accession>A0A0J8UJM2</accession>
<comment type="caution">
    <text evidence="1">The sequence shown here is derived from an EMBL/GenBank/DDBJ whole genome shotgun (WGS) entry which is preliminary data.</text>
</comment>
<name>A0A0J8UJM2_9MYCO</name>
<dbReference type="PATRIC" id="fig|451644.5.peg.578"/>
<dbReference type="AlphaFoldDB" id="A0A0J8UJM2"/>